<reference evidence="7" key="1">
    <citation type="submission" date="2024-01" db="EMBL/GenBank/DDBJ databases">
        <title>The genome sequence of Micromonospora mangrovi CCTCC AA 2012012.</title>
        <authorList>
            <person name="Gao J."/>
        </authorList>
    </citation>
    <scope>NUCLEOTIDE SEQUENCE</scope>
    <source>
        <strain evidence="7">CCTCC AA 2012012</strain>
    </source>
</reference>
<comment type="similarity">
    <text evidence="1">Belongs to the AfsR/DnrI/RedD regulatory family.</text>
</comment>
<evidence type="ECO:0000313" key="8">
    <source>
        <dbReference type="EMBL" id="XCH75957.1"/>
    </source>
</evidence>
<dbReference type="EMBL" id="CP159342">
    <property type="protein sequence ID" value="XCH75957.1"/>
    <property type="molecule type" value="Genomic_DNA"/>
</dbReference>
<dbReference type="Gene3D" id="1.10.10.10">
    <property type="entry name" value="Winged helix-like DNA-binding domain superfamily/Winged helix DNA-binding domain"/>
    <property type="match status" value="1"/>
</dbReference>
<evidence type="ECO:0000256" key="3">
    <source>
        <dbReference type="ARBA" id="ARBA00023125"/>
    </source>
</evidence>
<keyword evidence="2" id="KW-0805">Transcription regulation</keyword>
<evidence type="ECO:0000256" key="4">
    <source>
        <dbReference type="ARBA" id="ARBA00023163"/>
    </source>
</evidence>
<dbReference type="GO" id="GO:0006355">
    <property type="term" value="P:regulation of DNA-templated transcription"/>
    <property type="evidence" value="ECO:0007669"/>
    <property type="project" value="InterPro"/>
</dbReference>
<dbReference type="PANTHER" id="PTHR35807">
    <property type="entry name" value="TRANSCRIPTIONAL REGULATOR REDD-RELATED"/>
    <property type="match status" value="1"/>
</dbReference>
<dbReference type="SMART" id="SM00862">
    <property type="entry name" value="Trans_reg_C"/>
    <property type="match status" value="1"/>
</dbReference>
<dbReference type="SUPFAM" id="SSF48452">
    <property type="entry name" value="TPR-like"/>
    <property type="match status" value="1"/>
</dbReference>
<keyword evidence="4" id="KW-0804">Transcription</keyword>
<evidence type="ECO:0000256" key="1">
    <source>
        <dbReference type="ARBA" id="ARBA00005820"/>
    </source>
</evidence>
<dbReference type="InterPro" id="IPR036388">
    <property type="entry name" value="WH-like_DNA-bd_sf"/>
</dbReference>
<dbReference type="InterPro" id="IPR005158">
    <property type="entry name" value="BTAD"/>
</dbReference>
<dbReference type="Pfam" id="PF00486">
    <property type="entry name" value="Trans_reg_C"/>
    <property type="match status" value="1"/>
</dbReference>
<feature type="domain" description="OmpR/PhoB-type" evidence="5">
    <location>
        <begin position="34"/>
        <end position="107"/>
    </location>
</feature>
<dbReference type="InterPro" id="IPR001867">
    <property type="entry name" value="OmpR/PhoB-type_DNA-bd"/>
</dbReference>
<gene>
    <name evidence="8" type="ORF">ABUL08_07685</name>
    <name evidence="7" type="ORF">VK199_07640</name>
</gene>
<evidence type="ECO:0000313" key="7">
    <source>
        <dbReference type="EMBL" id="XBP95254.1"/>
    </source>
</evidence>
<name>A0AAU8HL81_9ACTN</name>
<dbReference type="InterPro" id="IPR016032">
    <property type="entry name" value="Sig_transdc_resp-reg_C-effctor"/>
</dbReference>
<dbReference type="SUPFAM" id="SSF46894">
    <property type="entry name" value="C-terminal effector domain of the bipartite response regulators"/>
    <property type="match status" value="1"/>
</dbReference>
<dbReference type="GO" id="GO:0000160">
    <property type="term" value="P:phosphorelay signal transduction system"/>
    <property type="evidence" value="ECO:0007669"/>
    <property type="project" value="InterPro"/>
</dbReference>
<dbReference type="PANTHER" id="PTHR35807:SF1">
    <property type="entry name" value="TRANSCRIPTIONAL REGULATOR REDD"/>
    <property type="match status" value="1"/>
</dbReference>
<dbReference type="GO" id="GO:0003677">
    <property type="term" value="F:DNA binding"/>
    <property type="evidence" value="ECO:0007669"/>
    <property type="project" value="UniProtKB-KW"/>
</dbReference>
<keyword evidence="3" id="KW-0238">DNA-binding</keyword>
<proteinExistence type="inferred from homology"/>
<dbReference type="InterPro" id="IPR051677">
    <property type="entry name" value="AfsR-DnrI-RedD_regulator"/>
</dbReference>
<dbReference type="SMART" id="SM01043">
    <property type="entry name" value="BTAD"/>
    <property type="match status" value="1"/>
</dbReference>
<dbReference type="RefSeq" id="WP_350935895.1">
    <property type="nucleotide sequence ID" value="NZ_CP157762.1"/>
</dbReference>
<organism evidence="8">
    <name type="scientific">Micromonospora sp. CCTCC AA 2012012</name>
    <dbReference type="NCBI Taxonomy" id="3111921"/>
    <lineage>
        <taxon>Bacteria</taxon>
        <taxon>Bacillati</taxon>
        <taxon>Actinomycetota</taxon>
        <taxon>Actinomycetes</taxon>
        <taxon>Micromonosporales</taxon>
        <taxon>Micromonosporaceae</taxon>
        <taxon>Micromonospora</taxon>
    </lineage>
</organism>
<feature type="domain" description="Bacterial transcriptional activator" evidence="6">
    <location>
        <begin position="114"/>
        <end position="258"/>
    </location>
</feature>
<dbReference type="InterPro" id="IPR011990">
    <property type="entry name" value="TPR-like_helical_dom_sf"/>
</dbReference>
<dbReference type="Pfam" id="PF03704">
    <property type="entry name" value="BTAD"/>
    <property type="match status" value="1"/>
</dbReference>
<evidence type="ECO:0000259" key="6">
    <source>
        <dbReference type="SMART" id="SM01043"/>
    </source>
</evidence>
<protein>
    <submittedName>
        <fullName evidence="8">AfsR/SARP family transcriptional regulator</fullName>
    </submittedName>
</protein>
<reference evidence="8" key="2">
    <citation type="submission" date="2024-06" db="EMBL/GenBank/DDBJ databases">
        <title>Micromonospora mangrovi CCTCC AA 2012012 genome sequences.</title>
        <authorList>
            <person name="Gao J."/>
        </authorList>
    </citation>
    <scope>NUCLEOTIDE SEQUENCE</scope>
    <source>
        <strain evidence="8">CCTCC AA 2012012</strain>
    </source>
</reference>
<evidence type="ECO:0000256" key="2">
    <source>
        <dbReference type="ARBA" id="ARBA00023015"/>
    </source>
</evidence>
<accession>A0AAU8HL81</accession>
<dbReference type="AlphaFoldDB" id="A0AAU8HL81"/>
<dbReference type="EMBL" id="CP157762">
    <property type="protein sequence ID" value="XBP95254.1"/>
    <property type="molecule type" value="Genomic_DNA"/>
</dbReference>
<dbReference type="Gene3D" id="1.25.40.10">
    <property type="entry name" value="Tetratricopeptide repeat domain"/>
    <property type="match status" value="1"/>
</dbReference>
<sequence length="260" mass="28569">MLQYARVTSRWGHAVRYRVLDTVAVRTTDGTWREAPTAKQRSLLASLLMRSNEWVTAGRLTELLWAEHPPRSAPGNLKTYVWRLRTLLVEAGHGSDRLESRPGGYRLRVEPGELDLHVFHGLVDQGRQALAAGDPADAGRLLAAALSLGPAEPVESRPEAMSAADRAHLHELLRGTQAVLIEAELAAGHPDGTITLLRRLVADQPLAEQWWAMLIRALALAGRRAEAITAYQRACRLLDRELGLTPGALLRDAYGRVLVG</sequence>
<dbReference type="CDD" id="cd15831">
    <property type="entry name" value="BTAD"/>
    <property type="match status" value="1"/>
</dbReference>
<evidence type="ECO:0000259" key="5">
    <source>
        <dbReference type="SMART" id="SM00862"/>
    </source>
</evidence>